<dbReference type="InterPro" id="IPR051288">
    <property type="entry name" value="Serum_paraoxonase/arylesterase"/>
</dbReference>
<dbReference type="PANTHER" id="PTHR11799:SF12">
    <property type="entry name" value="PARAOXONASE-RELATED"/>
    <property type="match status" value="1"/>
</dbReference>
<evidence type="ECO:0000313" key="2">
    <source>
        <dbReference type="EMBL" id="MZR11671.1"/>
    </source>
</evidence>
<protein>
    <recommendedName>
        <fullName evidence="4">SMP-30/Gluconolactonase/LRE-like region domain-containing protein</fullName>
    </recommendedName>
</protein>
<feature type="chain" id="PRO_5032471931" description="SMP-30/Gluconolactonase/LRE-like region domain-containing protein" evidence="1">
    <location>
        <begin position="26"/>
        <end position="358"/>
    </location>
</feature>
<feature type="signal peptide" evidence="1">
    <location>
        <begin position="1"/>
        <end position="25"/>
    </location>
</feature>
<reference evidence="2 3" key="1">
    <citation type="submission" date="2019-12" db="EMBL/GenBank/DDBJ databases">
        <title>Maritimibacter sp. nov. sp. isolated from sea sand.</title>
        <authorList>
            <person name="Kim J."/>
            <person name="Jeong S.E."/>
            <person name="Jung H.S."/>
            <person name="Jeon C.O."/>
        </authorList>
    </citation>
    <scope>NUCLEOTIDE SEQUENCE [LARGE SCALE GENOMIC DNA]</scope>
    <source>
        <strain evidence="2 3">DP07</strain>
    </source>
</reference>
<dbReference type="RefSeq" id="WP_161349799.1">
    <property type="nucleotide sequence ID" value="NZ_WTUX01000003.1"/>
</dbReference>
<dbReference type="EMBL" id="WTUX01000003">
    <property type="protein sequence ID" value="MZR11671.1"/>
    <property type="molecule type" value="Genomic_DNA"/>
</dbReference>
<comment type="caution">
    <text evidence="2">The sequence shown here is derived from an EMBL/GenBank/DDBJ whole genome shotgun (WGS) entry which is preliminary data.</text>
</comment>
<dbReference type="SUPFAM" id="SSF63829">
    <property type="entry name" value="Calcium-dependent phosphotriesterase"/>
    <property type="match status" value="1"/>
</dbReference>
<name>A0A845M694_9RHOB</name>
<evidence type="ECO:0000313" key="3">
    <source>
        <dbReference type="Proteomes" id="UP000467322"/>
    </source>
</evidence>
<keyword evidence="3" id="KW-1185">Reference proteome</keyword>
<keyword evidence="1" id="KW-0732">Signal</keyword>
<evidence type="ECO:0000256" key="1">
    <source>
        <dbReference type="SAM" id="SignalP"/>
    </source>
</evidence>
<dbReference type="AlphaFoldDB" id="A0A845M694"/>
<gene>
    <name evidence="2" type="ORF">GQE99_01360</name>
</gene>
<proteinExistence type="predicted"/>
<dbReference type="PANTHER" id="PTHR11799">
    <property type="entry name" value="PARAOXONASE"/>
    <property type="match status" value="1"/>
</dbReference>
<dbReference type="Proteomes" id="UP000467322">
    <property type="component" value="Unassembled WGS sequence"/>
</dbReference>
<dbReference type="InterPro" id="IPR011042">
    <property type="entry name" value="6-blade_b-propeller_TolB-like"/>
</dbReference>
<accession>A0A845M694</accession>
<sequence>MKRKIIFHNAVLAGAATLISAPLWAQKAMPDACGGDPHLLCGPTNAEDLVKLDDTWVLSSRIGGPGDTEGMFYLINSANRMWQPVGPDDMETAADATFSDCPGKPSSADFRGHGMTLDTSGETPRLYAINHGGRETVEVIDIALSDGAAPTLTWAGCIVAPEGSNLNAVAVLPEGGIATTKFTDTRNEKWVEDLLGVNDTGYVYEWHADAGWSEVEGTTMSGPNGVLVSPEGDAYYVAEWAARRLHRIPRGEGSSVEPMVIDTGVLTDNLHWAENGEILATGQWVAETVEYAGCMGSPAPACPVPFKVLRIDPESMEMTEVISYDDEDFGSGTTAVEVGDAYWIGTTRFDRIGTISAE</sequence>
<dbReference type="Gene3D" id="2.120.10.30">
    <property type="entry name" value="TolB, C-terminal domain"/>
    <property type="match status" value="1"/>
</dbReference>
<organism evidence="2 3">
    <name type="scientific">Maritimibacter harenae</name>
    <dbReference type="NCBI Taxonomy" id="2606218"/>
    <lineage>
        <taxon>Bacteria</taxon>
        <taxon>Pseudomonadati</taxon>
        <taxon>Pseudomonadota</taxon>
        <taxon>Alphaproteobacteria</taxon>
        <taxon>Rhodobacterales</taxon>
        <taxon>Roseobacteraceae</taxon>
        <taxon>Maritimibacter</taxon>
    </lineage>
</organism>
<evidence type="ECO:0008006" key="4">
    <source>
        <dbReference type="Google" id="ProtNLM"/>
    </source>
</evidence>